<sequence length="69" mass="7439">MGKNVSPTTKTKAILICPLLLILLSLSSQSVLNEVVKKMIFDPVGRLSNSLLMIMVGDIFPEGSHLANT</sequence>
<reference evidence="1" key="1">
    <citation type="journal article" date="2014" name="Front. Microbiol.">
        <title>High frequency of phylogenetically diverse reductive dehalogenase-homologous genes in deep subseafloor sedimentary metagenomes.</title>
        <authorList>
            <person name="Kawai M."/>
            <person name="Futagami T."/>
            <person name="Toyoda A."/>
            <person name="Takaki Y."/>
            <person name="Nishi S."/>
            <person name="Hori S."/>
            <person name="Arai W."/>
            <person name="Tsubouchi T."/>
            <person name="Morono Y."/>
            <person name="Uchiyama I."/>
            <person name="Ito T."/>
            <person name="Fujiyama A."/>
            <person name="Inagaki F."/>
            <person name="Takami H."/>
        </authorList>
    </citation>
    <scope>NUCLEOTIDE SEQUENCE</scope>
    <source>
        <strain evidence="1">Expedition CK06-06</strain>
    </source>
</reference>
<evidence type="ECO:0000313" key="1">
    <source>
        <dbReference type="EMBL" id="GAI38300.1"/>
    </source>
</evidence>
<name>X1PGZ8_9ZZZZ</name>
<protein>
    <submittedName>
        <fullName evidence="1">Uncharacterized protein</fullName>
    </submittedName>
</protein>
<organism evidence="1">
    <name type="scientific">marine sediment metagenome</name>
    <dbReference type="NCBI Taxonomy" id="412755"/>
    <lineage>
        <taxon>unclassified sequences</taxon>
        <taxon>metagenomes</taxon>
        <taxon>ecological metagenomes</taxon>
    </lineage>
</organism>
<feature type="non-terminal residue" evidence="1">
    <location>
        <position position="69"/>
    </location>
</feature>
<comment type="caution">
    <text evidence="1">The sequence shown here is derived from an EMBL/GenBank/DDBJ whole genome shotgun (WGS) entry which is preliminary data.</text>
</comment>
<proteinExistence type="predicted"/>
<gene>
    <name evidence="1" type="ORF">S06H3_44285</name>
</gene>
<dbReference type="EMBL" id="BARV01027525">
    <property type="protein sequence ID" value="GAI38300.1"/>
    <property type="molecule type" value="Genomic_DNA"/>
</dbReference>
<accession>X1PGZ8</accession>
<dbReference type="AlphaFoldDB" id="X1PGZ8"/>